<evidence type="ECO:0000259" key="7">
    <source>
        <dbReference type="Pfam" id="PF00171"/>
    </source>
</evidence>
<dbReference type="Pfam" id="PF00171">
    <property type="entry name" value="Aldedh"/>
    <property type="match status" value="1"/>
</dbReference>
<evidence type="ECO:0000313" key="8">
    <source>
        <dbReference type="EMBL" id="OMO81665.1"/>
    </source>
</evidence>
<dbReference type="EMBL" id="AWWV01010109">
    <property type="protein sequence ID" value="OMO81665.1"/>
    <property type="molecule type" value="Genomic_DNA"/>
</dbReference>
<dbReference type="OMA" id="KMFGDNP"/>
<dbReference type="PANTHER" id="PTHR43570:SF30">
    <property type="entry name" value="ALDEHYDE DEHYDROGENASE"/>
    <property type="match status" value="1"/>
</dbReference>
<sequence>MEEKDNNLERELLVMRECFRSGRTKEADWRRAQLKGLQVFLKENEVDIFKALKQDLGKHYVEAFRDEVGLLRKSLNLALSDLKKWMSSKEAKLPIMAVLSYAEVVPEPLGLVLVISTWNFPLALSLEPMIGAIAAGNAVVLKPSELAPAISSLLVNTLPNYLDNKVIKIIEGGPAIGEKLLQQKWDKIFFTGSGRVGRIIMSAAAKHLTPVTLELGGKCPAVLDSLSWSRDKEAALNRIIGAKYGSCAGQACISIDYLLVEKAYLPSVVELMKVMIKKMYGDNPKELHSVARIINKHHFLRLKNMLTDPMVQKSIIYGGSMDEDSLFIEPTILVDPPLESAIMTEEIFGPLLPIITLDNIEDSIDFINSKSKPLAIYAFTKNEKFRKRMLSETSSGSLVFNDAIIQFAADTLPFGGIGESGVGKYHGKFSFDTFSHYKAVARRSFLTDFWFRFPPWNNHKLELFETAYNYDYIGMLLVVLGLKRSRMRFDVN</sequence>
<dbReference type="InterPro" id="IPR012394">
    <property type="entry name" value="Aldehyde_DH_NAD(P)"/>
</dbReference>
<dbReference type="GO" id="GO:0004029">
    <property type="term" value="F:aldehyde dehydrogenase (NAD+) activity"/>
    <property type="evidence" value="ECO:0007669"/>
    <property type="project" value="UniProtKB-EC"/>
</dbReference>
<dbReference type="Gene3D" id="3.40.605.10">
    <property type="entry name" value="Aldehyde Dehydrogenase, Chain A, domain 1"/>
    <property type="match status" value="1"/>
</dbReference>
<dbReference type="GO" id="GO:0005737">
    <property type="term" value="C:cytoplasm"/>
    <property type="evidence" value="ECO:0007669"/>
    <property type="project" value="TreeGrafter"/>
</dbReference>
<feature type="active site" evidence="6">
    <location>
        <position position="252"/>
    </location>
</feature>
<proteinExistence type="inferred from homology"/>
<dbReference type="SUPFAM" id="SSF53720">
    <property type="entry name" value="ALDH-like"/>
    <property type="match status" value="1"/>
</dbReference>
<dbReference type="InterPro" id="IPR015590">
    <property type="entry name" value="Aldehyde_DH_dom"/>
</dbReference>
<dbReference type="GO" id="GO:0009737">
    <property type="term" value="P:response to abscisic acid"/>
    <property type="evidence" value="ECO:0007669"/>
    <property type="project" value="UniProtKB-ARBA"/>
</dbReference>
<reference evidence="8 9" key="1">
    <citation type="submission" date="2013-09" db="EMBL/GenBank/DDBJ databases">
        <title>Corchorus capsularis genome sequencing.</title>
        <authorList>
            <person name="Alam M."/>
            <person name="Haque M.S."/>
            <person name="Islam M.S."/>
            <person name="Emdad E.M."/>
            <person name="Islam M.M."/>
            <person name="Ahmed B."/>
            <person name="Halim A."/>
            <person name="Hossen Q.M.M."/>
            <person name="Hossain M.Z."/>
            <person name="Ahmed R."/>
            <person name="Khan M.M."/>
            <person name="Islam R."/>
            <person name="Rashid M.M."/>
            <person name="Khan S.A."/>
            <person name="Rahman M.S."/>
            <person name="Alam M."/>
        </authorList>
    </citation>
    <scope>NUCLEOTIDE SEQUENCE [LARGE SCALE GENOMIC DNA]</scope>
    <source>
        <strain evidence="9">cv. CVL-1</strain>
        <tissue evidence="8">Whole seedling</tissue>
    </source>
</reference>
<comment type="caution">
    <text evidence="8">The sequence shown here is derived from an EMBL/GenBank/DDBJ whole genome shotgun (WGS) entry which is preliminary data.</text>
</comment>
<evidence type="ECO:0000256" key="4">
    <source>
        <dbReference type="ARBA" id="ARBA00049194"/>
    </source>
</evidence>
<evidence type="ECO:0000256" key="6">
    <source>
        <dbReference type="PIRSR" id="PIRSR036492-1"/>
    </source>
</evidence>
<keyword evidence="9" id="KW-1185">Reference proteome</keyword>
<dbReference type="GO" id="GO:0006081">
    <property type="term" value="P:aldehyde metabolic process"/>
    <property type="evidence" value="ECO:0007669"/>
    <property type="project" value="InterPro"/>
</dbReference>
<evidence type="ECO:0000256" key="2">
    <source>
        <dbReference type="ARBA" id="ARBA00023002"/>
    </source>
</evidence>
<dbReference type="STRING" id="210143.A0A1R3IGI1"/>
<dbReference type="InterPro" id="IPR016163">
    <property type="entry name" value="Ald_DH_C"/>
</dbReference>
<dbReference type="PANTHER" id="PTHR43570">
    <property type="entry name" value="ALDEHYDE DEHYDROGENASE"/>
    <property type="match status" value="1"/>
</dbReference>
<name>A0A1R3IGI1_COCAP</name>
<organism evidence="8 9">
    <name type="scientific">Corchorus capsularis</name>
    <name type="common">Jute</name>
    <dbReference type="NCBI Taxonomy" id="210143"/>
    <lineage>
        <taxon>Eukaryota</taxon>
        <taxon>Viridiplantae</taxon>
        <taxon>Streptophyta</taxon>
        <taxon>Embryophyta</taxon>
        <taxon>Tracheophyta</taxon>
        <taxon>Spermatophyta</taxon>
        <taxon>Magnoliopsida</taxon>
        <taxon>eudicotyledons</taxon>
        <taxon>Gunneridae</taxon>
        <taxon>Pentapetalae</taxon>
        <taxon>rosids</taxon>
        <taxon>malvids</taxon>
        <taxon>Malvales</taxon>
        <taxon>Malvaceae</taxon>
        <taxon>Grewioideae</taxon>
        <taxon>Apeibeae</taxon>
        <taxon>Corchorus</taxon>
    </lineage>
</organism>
<dbReference type="InterPro" id="IPR016161">
    <property type="entry name" value="Ald_DH/histidinol_DH"/>
</dbReference>
<dbReference type="Proteomes" id="UP000188268">
    <property type="component" value="Unassembled WGS sequence"/>
</dbReference>
<keyword evidence="3" id="KW-0520">NAD</keyword>
<dbReference type="InterPro" id="IPR016162">
    <property type="entry name" value="Ald_DH_N"/>
</dbReference>
<dbReference type="AlphaFoldDB" id="A0A1R3IGI1"/>
<evidence type="ECO:0000256" key="3">
    <source>
        <dbReference type="ARBA" id="ARBA00023027"/>
    </source>
</evidence>
<protein>
    <recommendedName>
        <fullName evidence="5">Aldehyde dehydrogenase</fullName>
    </recommendedName>
</protein>
<comment type="similarity">
    <text evidence="1 5">Belongs to the aldehyde dehydrogenase family.</text>
</comment>
<evidence type="ECO:0000313" key="9">
    <source>
        <dbReference type="Proteomes" id="UP000188268"/>
    </source>
</evidence>
<evidence type="ECO:0000256" key="1">
    <source>
        <dbReference type="ARBA" id="ARBA00009986"/>
    </source>
</evidence>
<keyword evidence="2 5" id="KW-0560">Oxidoreductase</keyword>
<dbReference type="PIRSF" id="PIRSF036492">
    <property type="entry name" value="ALDH"/>
    <property type="match status" value="1"/>
</dbReference>
<accession>A0A1R3IGI1</accession>
<dbReference type="Gene3D" id="3.40.309.10">
    <property type="entry name" value="Aldehyde Dehydrogenase, Chain A, domain 2"/>
    <property type="match status" value="1"/>
</dbReference>
<dbReference type="GO" id="GO:0009414">
    <property type="term" value="P:response to water deprivation"/>
    <property type="evidence" value="ECO:0007669"/>
    <property type="project" value="UniProtKB-ARBA"/>
</dbReference>
<dbReference type="Gramene" id="OMO81665">
    <property type="protein sequence ID" value="OMO81665"/>
    <property type="gene ID" value="CCACVL1_12312"/>
</dbReference>
<dbReference type="FunFam" id="3.40.605.10:FF:000004">
    <property type="entry name" value="Aldehyde dehydrogenase"/>
    <property type="match status" value="1"/>
</dbReference>
<dbReference type="FunFam" id="3.40.309.10:FF:000003">
    <property type="entry name" value="Aldehyde dehydrogenase"/>
    <property type="match status" value="1"/>
</dbReference>
<gene>
    <name evidence="8" type="ORF">CCACVL1_12312</name>
</gene>
<feature type="active site" evidence="6">
    <location>
        <position position="214"/>
    </location>
</feature>
<comment type="catalytic activity">
    <reaction evidence="4">
        <text>an aldehyde + NAD(+) + H2O = a carboxylate + NADH + 2 H(+)</text>
        <dbReference type="Rhea" id="RHEA:16185"/>
        <dbReference type="ChEBI" id="CHEBI:15377"/>
        <dbReference type="ChEBI" id="CHEBI:15378"/>
        <dbReference type="ChEBI" id="CHEBI:17478"/>
        <dbReference type="ChEBI" id="CHEBI:29067"/>
        <dbReference type="ChEBI" id="CHEBI:57540"/>
        <dbReference type="ChEBI" id="CHEBI:57945"/>
        <dbReference type="EC" id="1.2.1.3"/>
    </reaction>
</comment>
<dbReference type="OrthoDB" id="440325at2759"/>
<feature type="domain" description="Aldehyde dehydrogenase" evidence="7">
    <location>
        <begin position="17"/>
        <end position="440"/>
    </location>
</feature>
<evidence type="ECO:0000256" key="5">
    <source>
        <dbReference type="PIRNR" id="PIRNR036492"/>
    </source>
</evidence>